<organism evidence="18 19">
    <name type="scientific">Mycena venus</name>
    <dbReference type="NCBI Taxonomy" id="2733690"/>
    <lineage>
        <taxon>Eukaryota</taxon>
        <taxon>Fungi</taxon>
        <taxon>Dikarya</taxon>
        <taxon>Basidiomycota</taxon>
        <taxon>Agaricomycotina</taxon>
        <taxon>Agaricomycetes</taxon>
        <taxon>Agaricomycetidae</taxon>
        <taxon>Agaricales</taxon>
        <taxon>Marasmiineae</taxon>
        <taxon>Mycenaceae</taxon>
        <taxon>Mycena</taxon>
    </lineage>
</organism>
<dbReference type="PANTHER" id="PTHR33353:SF10">
    <property type="entry name" value="ENDO-BETA-1,4-GLUCANASE D"/>
    <property type="match status" value="1"/>
</dbReference>
<evidence type="ECO:0000256" key="12">
    <source>
        <dbReference type="ARBA" id="ARBA00023326"/>
    </source>
</evidence>
<dbReference type="OrthoDB" id="3496539at2759"/>
<evidence type="ECO:0000256" key="11">
    <source>
        <dbReference type="ARBA" id="ARBA00023277"/>
    </source>
</evidence>
<dbReference type="EC" id="1.14.99.56" evidence="15"/>
<keyword evidence="3" id="KW-0964">Secreted</keyword>
<dbReference type="Pfam" id="PF03443">
    <property type="entry name" value="AA9"/>
    <property type="match status" value="1"/>
</dbReference>
<dbReference type="InterPro" id="IPR000254">
    <property type="entry name" value="CBD"/>
</dbReference>
<evidence type="ECO:0000259" key="17">
    <source>
        <dbReference type="PROSITE" id="PS51164"/>
    </source>
</evidence>
<evidence type="ECO:0000256" key="15">
    <source>
        <dbReference type="ARBA" id="ARBA00047174"/>
    </source>
</evidence>
<comment type="cofactor">
    <cofactor evidence="1">
        <name>Cu(2+)</name>
        <dbReference type="ChEBI" id="CHEBI:29036"/>
    </cofactor>
</comment>
<evidence type="ECO:0000256" key="4">
    <source>
        <dbReference type="ARBA" id="ARBA00022723"/>
    </source>
</evidence>
<comment type="similarity">
    <text evidence="13">Belongs to the polysaccharide monooxygenase AA9 family.</text>
</comment>
<dbReference type="GO" id="GO:0046872">
    <property type="term" value="F:metal ion binding"/>
    <property type="evidence" value="ECO:0007669"/>
    <property type="project" value="UniProtKB-KW"/>
</dbReference>
<evidence type="ECO:0000256" key="9">
    <source>
        <dbReference type="ARBA" id="ARBA00023033"/>
    </source>
</evidence>
<dbReference type="SMART" id="SM00236">
    <property type="entry name" value="fCBD"/>
    <property type="match status" value="1"/>
</dbReference>
<evidence type="ECO:0000256" key="14">
    <source>
        <dbReference type="ARBA" id="ARBA00045077"/>
    </source>
</evidence>
<gene>
    <name evidence="18" type="ORF">MVEN_01282000</name>
</gene>
<dbReference type="GO" id="GO:0030248">
    <property type="term" value="F:cellulose binding"/>
    <property type="evidence" value="ECO:0007669"/>
    <property type="project" value="InterPro"/>
</dbReference>
<evidence type="ECO:0000256" key="3">
    <source>
        <dbReference type="ARBA" id="ARBA00022525"/>
    </source>
</evidence>
<dbReference type="InterPro" id="IPR035971">
    <property type="entry name" value="CBD_sf"/>
</dbReference>
<evidence type="ECO:0000256" key="16">
    <source>
        <dbReference type="SAM" id="MobiDB-lite"/>
    </source>
</evidence>
<evidence type="ECO:0000256" key="6">
    <source>
        <dbReference type="ARBA" id="ARBA00023001"/>
    </source>
</evidence>
<dbReference type="PANTHER" id="PTHR33353">
    <property type="entry name" value="PUTATIVE (AFU_ORTHOLOGUE AFUA_1G12560)-RELATED"/>
    <property type="match status" value="1"/>
</dbReference>
<dbReference type="PROSITE" id="PS00562">
    <property type="entry name" value="CBM1_1"/>
    <property type="match status" value="1"/>
</dbReference>
<feature type="domain" description="CBM1" evidence="17">
    <location>
        <begin position="306"/>
        <end position="342"/>
    </location>
</feature>
<evidence type="ECO:0000256" key="2">
    <source>
        <dbReference type="ARBA" id="ARBA00004613"/>
    </source>
</evidence>
<evidence type="ECO:0000313" key="19">
    <source>
        <dbReference type="Proteomes" id="UP000620124"/>
    </source>
</evidence>
<feature type="region of interest" description="Disordered" evidence="16">
    <location>
        <begin position="258"/>
        <end position="309"/>
    </location>
</feature>
<comment type="subcellular location">
    <subcellularLocation>
        <location evidence="2">Secreted</location>
    </subcellularLocation>
</comment>
<name>A0A8H6XX22_9AGAR</name>
<dbReference type="InterPro" id="IPR049892">
    <property type="entry name" value="AA9"/>
</dbReference>
<dbReference type="SUPFAM" id="SSF57180">
    <property type="entry name" value="Cellulose-binding domain"/>
    <property type="match status" value="1"/>
</dbReference>
<keyword evidence="19" id="KW-1185">Reference proteome</keyword>
<dbReference type="GO" id="GO:0030245">
    <property type="term" value="P:cellulose catabolic process"/>
    <property type="evidence" value="ECO:0007669"/>
    <property type="project" value="UniProtKB-KW"/>
</dbReference>
<keyword evidence="5" id="KW-0732">Signal</keyword>
<evidence type="ECO:0000313" key="18">
    <source>
        <dbReference type="EMBL" id="KAF7349818.1"/>
    </source>
</evidence>
<dbReference type="AlphaFoldDB" id="A0A8H6XX22"/>
<keyword evidence="7" id="KW-0560">Oxidoreductase</keyword>
<accession>A0A8H6XX22</accession>
<dbReference type="Gene3D" id="2.70.50.70">
    <property type="match status" value="1"/>
</dbReference>
<dbReference type="GO" id="GO:0005576">
    <property type="term" value="C:extracellular region"/>
    <property type="evidence" value="ECO:0007669"/>
    <property type="project" value="UniProtKB-SubCell"/>
</dbReference>
<dbReference type="EMBL" id="JACAZI010000010">
    <property type="protein sequence ID" value="KAF7349818.1"/>
    <property type="molecule type" value="Genomic_DNA"/>
</dbReference>
<dbReference type="Pfam" id="PF00734">
    <property type="entry name" value="CBM_1"/>
    <property type="match status" value="1"/>
</dbReference>
<comment type="caution">
    <text evidence="18">The sequence shown here is derived from an EMBL/GenBank/DDBJ whole genome shotgun (WGS) entry which is preliminary data.</text>
</comment>
<evidence type="ECO:0000256" key="7">
    <source>
        <dbReference type="ARBA" id="ARBA00023002"/>
    </source>
</evidence>
<dbReference type="CDD" id="cd21175">
    <property type="entry name" value="LPMO_AA9"/>
    <property type="match status" value="1"/>
</dbReference>
<evidence type="ECO:0000256" key="5">
    <source>
        <dbReference type="ARBA" id="ARBA00022729"/>
    </source>
</evidence>
<evidence type="ECO:0000256" key="1">
    <source>
        <dbReference type="ARBA" id="ARBA00001973"/>
    </source>
</evidence>
<keyword evidence="10" id="KW-1015">Disulfide bond</keyword>
<evidence type="ECO:0000256" key="13">
    <source>
        <dbReference type="ARBA" id="ARBA00044502"/>
    </source>
</evidence>
<keyword evidence="6" id="KW-0136">Cellulose degradation</keyword>
<proteinExistence type="inferred from homology"/>
<sequence length="342" mass="35629">MPIGESSLKILSDPNPIMKFLSGLVAAAVLAAKVSAHYTWPGLILPGGVITSDWEYVRQTNNWEDLDPVTDVTIDDIRCYTSNETDTSSTATVAAGSTIGLNVPITLYHPGVVNIYMAEAPAGTDVADWDGSGTVWFKIYEISADADGETITFPSQNLAQVTFTIPPDTPSGQYLIRAEQIALHVAETYGGAQFYIGCAQVEVTGGGTGVPGPLVAFPGAYTGNEPGILINIYYPIPTNYTQPGPPVWTGGAVVTPPPVSSTGTTTRASTTITTTSTKASTTTSTKASTTTISSTTTSSTTSSSGTTSPEYGQCGGLGWTGPTVCAAPFTCTYSSEYYSQCL</sequence>
<keyword evidence="9" id="KW-0503">Monooxygenase</keyword>
<evidence type="ECO:0000256" key="10">
    <source>
        <dbReference type="ARBA" id="ARBA00023157"/>
    </source>
</evidence>
<protein>
    <recommendedName>
        <fullName evidence="15">lytic cellulose monooxygenase (C4-dehydrogenating)</fullName>
        <ecNumber evidence="15">1.14.99.56</ecNumber>
    </recommendedName>
</protein>
<dbReference type="InterPro" id="IPR005103">
    <property type="entry name" value="AA9_LPMO"/>
</dbReference>
<keyword evidence="8" id="KW-0186">Copper</keyword>
<dbReference type="Proteomes" id="UP000620124">
    <property type="component" value="Unassembled WGS sequence"/>
</dbReference>
<keyword evidence="11" id="KW-0119">Carbohydrate metabolism</keyword>
<feature type="compositionally biased region" description="Low complexity" evidence="16">
    <location>
        <begin position="258"/>
        <end position="308"/>
    </location>
</feature>
<comment type="catalytic activity">
    <reaction evidence="14">
        <text>[(1-&gt;4)-beta-D-glucosyl]n+m + reduced acceptor + O2 = 4-dehydro-beta-D-glucosyl-[(1-&gt;4)-beta-D-glucosyl]n-1 + [(1-&gt;4)-beta-D-glucosyl]m + acceptor + H2O.</text>
        <dbReference type="EC" id="1.14.99.56"/>
    </reaction>
</comment>
<evidence type="ECO:0000256" key="8">
    <source>
        <dbReference type="ARBA" id="ARBA00023008"/>
    </source>
</evidence>
<keyword evidence="12" id="KW-0624">Polysaccharide degradation</keyword>
<dbReference type="GO" id="GO:0004497">
    <property type="term" value="F:monooxygenase activity"/>
    <property type="evidence" value="ECO:0007669"/>
    <property type="project" value="UniProtKB-KW"/>
</dbReference>
<keyword evidence="4" id="KW-0479">Metal-binding</keyword>
<dbReference type="PROSITE" id="PS51164">
    <property type="entry name" value="CBM1_2"/>
    <property type="match status" value="1"/>
</dbReference>
<reference evidence="18" key="1">
    <citation type="submission" date="2020-05" db="EMBL/GenBank/DDBJ databases">
        <title>Mycena genomes resolve the evolution of fungal bioluminescence.</title>
        <authorList>
            <person name="Tsai I.J."/>
        </authorList>
    </citation>
    <scope>NUCLEOTIDE SEQUENCE</scope>
    <source>
        <strain evidence="18">CCC161011</strain>
    </source>
</reference>